<dbReference type="AlphaFoldDB" id="A0A5B7HK39"/>
<name>A0A5B7HK39_PORTR</name>
<protein>
    <submittedName>
        <fullName evidence="2">Uncharacterized protein</fullName>
    </submittedName>
</protein>
<sequence>MFPRRTLARNSNTCFGVEFSLPLCIRGVLATQPRRTASPQPPVMPDAHLSRPTTR</sequence>
<evidence type="ECO:0000256" key="1">
    <source>
        <dbReference type="SAM" id="MobiDB-lite"/>
    </source>
</evidence>
<proteinExistence type="predicted"/>
<gene>
    <name evidence="2" type="ORF">E2C01_063837</name>
</gene>
<accession>A0A5B7HK39</accession>
<organism evidence="2 3">
    <name type="scientific">Portunus trituberculatus</name>
    <name type="common">Swimming crab</name>
    <name type="synonym">Neptunus trituberculatus</name>
    <dbReference type="NCBI Taxonomy" id="210409"/>
    <lineage>
        <taxon>Eukaryota</taxon>
        <taxon>Metazoa</taxon>
        <taxon>Ecdysozoa</taxon>
        <taxon>Arthropoda</taxon>
        <taxon>Crustacea</taxon>
        <taxon>Multicrustacea</taxon>
        <taxon>Malacostraca</taxon>
        <taxon>Eumalacostraca</taxon>
        <taxon>Eucarida</taxon>
        <taxon>Decapoda</taxon>
        <taxon>Pleocyemata</taxon>
        <taxon>Brachyura</taxon>
        <taxon>Eubrachyura</taxon>
        <taxon>Portunoidea</taxon>
        <taxon>Portunidae</taxon>
        <taxon>Portuninae</taxon>
        <taxon>Portunus</taxon>
    </lineage>
</organism>
<dbReference type="EMBL" id="VSRR010029714">
    <property type="protein sequence ID" value="MPC69607.1"/>
    <property type="molecule type" value="Genomic_DNA"/>
</dbReference>
<reference evidence="2 3" key="1">
    <citation type="submission" date="2019-05" db="EMBL/GenBank/DDBJ databases">
        <title>Another draft genome of Portunus trituberculatus and its Hox gene families provides insights of decapod evolution.</title>
        <authorList>
            <person name="Jeong J.-H."/>
            <person name="Song I."/>
            <person name="Kim S."/>
            <person name="Choi T."/>
            <person name="Kim D."/>
            <person name="Ryu S."/>
            <person name="Kim W."/>
        </authorList>
    </citation>
    <scope>NUCLEOTIDE SEQUENCE [LARGE SCALE GENOMIC DNA]</scope>
    <source>
        <tissue evidence="2">Muscle</tissue>
    </source>
</reference>
<evidence type="ECO:0000313" key="2">
    <source>
        <dbReference type="EMBL" id="MPC69607.1"/>
    </source>
</evidence>
<dbReference type="Proteomes" id="UP000324222">
    <property type="component" value="Unassembled WGS sequence"/>
</dbReference>
<keyword evidence="3" id="KW-1185">Reference proteome</keyword>
<comment type="caution">
    <text evidence="2">The sequence shown here is derived from an EMBL/GenBank/DDBJ whole genome shotgun (WGS) entry which is preliminary data.</text>
</comment>
<feature type="region of interest" description="Disordered" evidence="1">
    <location>
        <begin position="32"/>
        <end position="55"/>
    </location>
</feature>
<evidence type="ECO:0000313" key="3">
    <source>
        <dbReference type="Proteomes" id="UP000324222"/>
    </source>
</evidence>